<dbReference type="InterPro" id="IPR018146">
    <property type="entry name" value="Glyoxalase_1_CS"/>
</dbReference>
<keyword evidence="1" id="KW-0479">Metal-binding</keyword>
<dbReference type="SUPFAM" id="SSF54593">
    <property type="entry name" value="Glyoxalase/Bleomycin resistance protein/Dihydroxybiphenyl dioxygenase"/>
    <property type="match status" value="1"/>
</dbReference>
<dbReference type="InterPro" id="IPR037523">
    <property type="entry name" value="VOC_core"/>
</dbReference>
<name>A0A383DK13_9ZZZZ</name>
<feature type="domain" description="VOC" evidence="3">
    <location>
        <begin position="54"/>
        <end position="144"/>
    </location>
</feature>
<dbReference type="InterPro" id="IPR004360">
    <property type="entry name" value="Glyas_Fos-R_dOase_dom"/>
</dbReference>
<organism evidence="4">
    <name type="scientific">marine metagenome</name>
    <dbReference type="NCBI Taxonomy" id="408172"/>
    <lineage>
        <taxon>unclassified sequences</taxon>
        <taxon>metagenomes</taxon>
        <taxon>ecological metagenomes</taxon>
    </lineage>
</organism>
<dbReference type="InterPro" id="IPR029068">
    <property type="entry name" value="Glyas_Bleomycin-R_OHBP_Dase"/>
</dbReference>
<evidence type="ECO:0000313" key="4">
    <source>
        <dbReference type="EMBL" id="SVE44595.1"/>
    </source>
</evidence>
<protein>
    <recommendedName>
        <fullName evidence="3">VOC domain-containing protein</fullName>
    </recommendedName>
</protein>
<dbReference type="Gene3D" id="3.10.180.10">
    <property type="entry name" value="2,3-Dihydroxybiphenyl 1,2-Dioxygenase, domain 1"/>
    <property type="match status" value="1"/>
</dbReference>
<dbReference type="GO" id="GO:0004462">
    <property type="term" value="F:lactoylglutathione lyase activity"/>
    <property type="evidence" value="ECO:0007669"/>
    <property type="project" value="InterPro"/>
</dbReference>
<sequence length="144" mass="16278">MTVLERCDINRDTRASWSRLRLIHWQRRGVANGSVAIFRSERMTLLETKLRTTGIDHTVLHVKDVAKSREFYVDVLGMTINHEDATHAFLWCGGGQMVALFQVGEGTDIKPGDDRDLLRRPRRAPAPNHVSGLGNPEICEWGNS</sequence>
<dbReference type="PROSITE" id="PS51819">
    <property type="entry name" value="VOC"/>
    <property type="match status" value="1"/>
</dbReference>
<evidence type="ECO:0000256" key="2">
    <source>
        <dbReference type="SAM" id="MobiDB-lite"/>
    </source>
</evidence>
<gene>
    <name evidence="4" type="ORF">METZ01_LOCUS497449</name>
</gene>
<accession>A0A383DK13</accession>
<feature type="region of interest" description="Disordered" evidence="2">
    <location>
        <begin position="111"/>
        <end position="135"/>
    </location>
</feature>
<dbReference type="PROSITE" id="PS00934">
    <property type="entry name" value="GLYOXALASE_I_1"/>
    <property type="match status" value="1"/>
</dbReference>
<dbReference type="GO" id="GO:0046872">
    <property type="term" value="F:metal ion binding"/>
    <property type="evidence" value="ECO:0007669"/>
    <property type="project" value="UniProtKB-KW"/>
</dbReference>
<dbReference type="AlphaFoldDB" id="A0A383DK13"/>
<dbReference type="CDD" id="cd06587">
    <property type="entry name" value="VOC"/>
    <property type="match status" value="1"/>
</dbReference>
<proteinExistence type="predicted"/>
<dbReference type="Pfam" id="PF00903">
    <property type="entry name" value="Glyoxalase"/>
    <property type="match status" value="1"/>
</dbReference>
<feature type="non-terminal residue" evidence="4">
    <location>
        <position position="144"/>
    </location>
</feature>
<evidence type="ECO:0000256" key="1">
    <source>
        <dbReference type="ARBA" id="ARBA00022723"/>
    </source>
</evidence>
<evidence type="ECO:0000259" key="3">
    <source>
        <dbReference type="PROSITE" id="PS51819"/>
    </source>
</evidence>
<dbReference type="EMBL" id="UINC01217823">
    <property type="protein sequence ID" value="SVE44595.1"/>
    <property type="molecule type" value="Genomic_DNA"/>
</dbReference>
<reference evidence="4" key="1">
    <citation type="submission" date="2018-05" db="EMBL/GenBank/DDBJ databases">
        <authorList>
            <person name="Lanie J.A."/>
            <person name="Ng W.-L."/>
            <person name="Kazmierczak K.M."/>
            <person name="Andrzejewski T.M."/>
            <person name="Davidsen T.M."/>
            <person name="Wayne K.J."/>
            <person name="Tettelin H."/>
            <person name="Glass J.I."/>
            <person name="Rusch D."/>
            <person name="Podicherti R."/>
            <person name="Tsui H.-C.T."/>
            <person name="Winkler M.E."/>
        </authorList>
    </citation>
    <scope>NUCLEOTIDE SEQUENCE</scope>
</reference>